<dbReference type="Gene3D" id="3.40.1050.10">
    <property type="entry name" value="Carbonic anhydrase"/>
    <property type="match status" value="1"/>
</dbReference>
<feature type="binding site" evidence="2">
    <location>
        <position position="114"/>
    </location>
    <ligand>
        <name>Zn(2+)</name>
        <dbReference type="ChEBI" id="CHEBI:29105"/>
    </ligand>
</feature>
<evidence type="ECO:0000313" key="4">
    <source>
        <dbReference type="Proteomes" id="UP000005638"/>
    </source>
</evidence>
<sequence>MRTLNKELQSQISPKNALEILKEGNQRFVNNLKFHRDLLEQVNDTRDGQWPFATILSCIDSRTSAELIFDQGLGDVFSVRIAGNVINTDILGSMEFACKIAGSKLIVVLGHTKCGAVKGACDHVEMGNLTELLSKLQPAVYEERMTKENRTSDNSTFVENVAQINVKRTVKSILQRSYILEQMVENGEIGIIGGMYNIETGLVEFYEDYAFIKSDLDTNFNLKELINSSC</sequence>
<dbReference type="PANTHER" id="PTHR11002">
    <property type="entry name" value="CARBONIC ANHYDRASE"/>
    <property type="match status" value="1"/>
</dbReference>
<dbReference type="InterPro" id="IPR036874">
    <property type="entry name" value="Carbonic_anhydrase_sf"/>
</dbReference>
<dbReference type="EMBL" id="CP003222">
    <property type="protein sequence ID" value="AEW85576.1"/>
    <property type="molecule type" value="Genomic_DNA"/>
</dbReference>
<dbReference type="HOGENOM" id="CLU_053879_4_1_10"/>
<feature type="binding site" evidence="2">
    <location>
        <position position="60"/>
    </location>
    <ligand>
        <name>Zn(2+)</name>
        <dbReference type="ChEBI" id="CHEBI:29105"/>
    </ligand>
</feature>
<reference evidence="3 4" key="1">
    <citation type="journal article" date="2012" name="J. Bacteriol.">
        <title>Genome Sequence of the Fish Pathogen Flavobacterium columnare ATCC 49512.</title>
        <authorList>
            <person name="Tekedar H.C."/>
            <person name="Karsi A."/>
            <person name="Gillaspy A.F."/>
            <person name="Dyer D.W."/>
            <person name="Benton N.R."/>
            <person name="Zaitshik J."/>
            <person name="Vamenta S."/>
            <person name="Banes M.M."/>
            <person name="Gulsoy N."/>
            <person name="Aboko-Cole M."/>
            <person name="Waldbieser G.C."/>
            <person name="Lawrence M.L."/>
        </authorList>
    </citation>
    <scope>NUCLEOTIDE SEQUENCE [LARGE SCALE GENOMIC DNA]</scope>
    <source>
        <strain evidence="4">ATCC 49512 / CIP 103533 / TG 44/87</strain>
    </source>
</reference>
<proteinExistence type="inferred from homology"/>
<dbReference type="PANTHER" id="PTHR11002:SF79">
    <property type="entry name" value="CARBONIC ANHYDRASE 2"/>
    <property type="match status" value="1"/>
</dbReference>
<comment type="cofactor">
    <cofactor evidence="2">
        <name>Zn(2+)</name>
        <dbReference type="ChEBI" id="CHEBI:29105"/>
    </cofactor>
    <text evidence="2">Binds 1 zinc ion per subunit.</text>
</comment>
<dbReference type="GO" id="GO:0004089">
    <property type="term" value="F:carbonate dehydratase activity"/>
    <property type="evidence" value="ECO:0007669"/>
    <property type="project" value="InterPro"/>
</dbReference>
<feature type="binding site" evidence="2">
    <location>
        <position position="58"/>
    </location>
    <ligand>
        <name>Zn(2+)</name>
        <dbReference type="ChEBI" id="CHEBI:29105"/>
    </ligand>
</feature>
<dbReference type="STRING" id="1041826.FCOL_03680"/>
<keyword evidence="2" id="KW-0862">Zinc</keyword>
<dbReference type="CDD" id="cd03378">
    <property type="entry name" value="beta_CA_cladeC"/>
    <property type="match status" value="1"/>
</dbReference>
<organism evidence="3 4">
    <name type="scientific">Flavobacterium columnare (strain ATCC 49512 / CIP 103533 / TG 44/87)</name>
    <dbReference type="NCBI Taxonomy" id="1041826"/>
    <lineage>
        <taxon>Bacteria</taxon>
        <taxon>Pseudomonadati</taxon>
        <taxon>Bacteroidota</taxon>
        <taxon>Flavobacteriia</taxon>
        <taxon>Flavobacteriales</taxon>
        <taxon>Flavobacteriaceae</taxon>
        <taxon>Flavobacterium</taxon>
    </lineage>
</organism>
<dbReference type="GO" id="GO:0008270">
    <property type="term" value="F:zinc ion binding"/>
    <property type="evidence" value="ECO:0007669"/>
    <property type="project" value="InterPro"/>
</dbReference>
<dbReference type="eggNOG" id="COG0288">
    <property type="taxonomic scope" value="Bacteria"/>
</dbReference>
<dbReference type="InterPro" id="IPR001765">
    <property type="entry name" value="Carbonic_anhydrase"/>
</dbReference>
<keyword evidence="2" id="KW-0479">Metal-binding</keyword>
<dbReference type="SMART" id="SM00947">
    <property type="entry name" value="Pro_CA"/>
    <property type="match status" value="1"/>
</dbReference>
<accession>G8X5X3</accession>
<dbReference type="RefSeq" id="WP_014164857.1">
    <property type="nucleotide sequence ID" value="NC_016510.2"/>
</dbReference>
<dbReference type="NCBIfam" id="NF011765">
    <property type="entry name" value="PRK15219.1"/>
    <property type="match status" value="1"/>
</dbReference>
<comment type="similarity">
    <text evidence="1">Belongs to the beta-class carbonic anhydrase family.</text>
</comment>
<dbReference type="Proteomes" id="UP000005638">
    <property type="component" value="Chromosome"/>
</dbReference>
<protein>
    <submittedName>
        <fullName evidence="3">Carbonic anhydrase</fullName>
    </submittedName>
</protein>
<dbReference type="KEGG" id="fco:FCOL_03680"/>
<feature type="binding site" evidence="2">
    <location>
        <position position="111"/>
    </location>
    <ligand>
        <name>Zn(2+)</name>
        <dbReference type="ChEBI" id="CHEBI:29105"/>
    </ligand>
</feature>
<dbReference type="AlphaFoldDB" id="G8X5X3"/>
<dbReference type="SUPFAM" id="SSF53056">
    <property type="entry name" value="beta-carbonic anhydrase, cab"/>
    <property type="match status" value="1"/>
</dbReference>
<name>G8X5X3_FLACA</name>
<dbReference type="Pfam" id="PF00484">
    <property type="entry name" value="Pro_CA"/>
    <property type="match status" value="1"/>
</dbReference>
<evidence type="ECO:0000256" key="2">
    <source>
        <dbReference type="PIRSR" id="PIRSR601765-1"/>
    </source>
</evidence>
<gene>
    <name evidence="3" type="ordered locus">FCOL_03680</name>
</gene>
<keyword evidence="4" id="KW-1185">Reference proteome</keyword>
<evidence type="ECO:0000313" key="3">
    <source>
        <dbReference type="EMBL" id="AEW85576.1"/>
    </source>
</evidence>
<evidence type="ECO:0000256" key="1">
    <source>
        <dbReference type="ARBA" id="ARBA00006217"/>
    </source>
</evidence>